<feature type="region of interest" description="Disordered" evidence="1">
    <location>
        <begin position="23"/>
        <end position="42"/>
    </location>
</feature>
<gene>
    <name evidence="2" type="ORF">K443DRAFT_686197</name>
</gene>
<protein>
    <submittedName>
        <fullName evidence="2">Uncharacterized protein</fullName>
    </submittedName>
</protein>
<name>A0A0C9WHI4_9AGAR</name>
<proteinExistence type="predicted"/>
<reference evidence="2 3" key="1">
    <citation type="submission" date="2014-04" db="EMBL/GenBank/DDBJ databases">
        <authorList>
            <consortium name="DOE Joint Genome Institute"/>
            <person name="Kuo A."/>
            <person name="Kohler A."/>
            <person name="Nagy L.G."/>
            <person name="Floudas D."/>
            <person name="Copeland A."/>
            <person name="Barry K.W."/>
            <person name="Cichocki N."/>
            <person name="Veneault-Fourrey C."/>
            <person name="LaButti K."/>
            <person name="Lindquist E.A."/>
            <person name="Lipzen A."/>
            <person name="Lundell T."/>
            <person name="Morin E."/>
            <person name="Murat C."/>
            <person name="Sun H."/>
            <person name="Tunlid A."/>
            <person name="Henrissat B."/>
            <person name="Grigoriev I.V."/>
            <person name="Hibbett D.S."/>
            <person name="Martin F."/>
            <person name="Nordberg H.P."/>
            <person name="Cantor M.N."/>
            <person name="Hua S.X."/>
        </authorList>
    </citation>
    <scope>NUCLEOTIDE SEQUENCE [LARGE SCALE GENOMIC DNA]</scope>
    <source>
        <strain evidence="2 3">LaAM-08-1</strain>
    </source>
</reference>
<dbReference type="HOGENOM" id="CLU_2942128_0_0_1"/>
<sequence>MPVSRSHPELCQRRRVLYSIPTSTSSATSTITSSGSSGKVPVQLQPLQPVSIALTESQTS</sequence>
<dbReference type="EMBL" id="KN839033">
    <property type="protein sequence ID" value="KIJ91249.1"/>
    <property type="molecule type" value="Genomic_DNA"/>
</dbReference>
<dbReference type="Proteomes" id="UP000054477">
    <property type="component" value="Unassembled WGS sequence"/>
</dbReference>
<evidence type="ECO:0000313" key="3">
    <source>
        <dbReference type="Proteomes" id="UP000054477"/>
    </source>
</evidence>
<reference evidence="3" key="2">
    <citation type="submission" date="2015-01" db="EMBL/GenBank/DDBJ databases">
        <title>Evolutionary Origins and Diversification of the Mycorrhizal Mutualists.</title>
        <authorList>
            <consortium name="DOE Joint Genome Institute"/>
            <consortium name="Mycorrhizal Genomics Consortium"/>
            <person name="Kohler A."/>
            <person name="Kuo A."/>
            <person name="Nagy L.G."/>
            <person name="Floudas D."/>
            <person name="Copeland A."/>
            <person name="Barry K.W."/>
            <person name="Cichocki N."/>
            <person name="Veneault-Fourrey C."/>
            <person name="LaButti K."/>
            <person name="Lindquist E.A."/>
            <person name="Lipzen A."/>
            <person name="Lundell T."/>
            <person name="Morin E."/>
            <person name="Murat C."/>
            <person name="Riley R."/>
            <person name="Ohm R."/>
            <person name="Sun H."/>
            <person name="Tunlid A."/>
            <person name="Henrissat B."/>
            <person name="Grigoriev I.V."/>
            <person name="Hibbett D.S."/>
            <person name="Martin F."/>
        </authorList>
    </citation>
    <scope>NUCLEOTIDE SEQUENCE [LARGE SCALE GENOMIC DNA]</scope>
    <source>
        <strain evidence="3">LaAM-08-1</strain>
    </source>
</reference>
<organism evidence="2 3">
    <name type="scientific">Laccaria amethystina LaAM-08-1</name>
    <dbReference type="NCBI Taxonomy" id="1095629"/>
    <lineage>
        <taxon>Eukaryota</taxon>
        <taxon>Fungi</taxon>
        <taxon>Dikarya</taxon>
        <taxon>Basidiomycota</taxon>
        <taxon>Agaricomycotina</taxon>
        <taxon>Agaricomycetes</taxon>
        <taxon>Agaricomycetidae</taxon>
        <taxon>Agaricales</taxon>
        <taxon>Agaricineae</taxon>
        <taxon>Hydnangiaceae</taxon>
        <taxon>Laccaria</taxon>
    </lineage>
</organism>
<keyword evidence="3" id="KW-1185">Reference proteome</keyword>
<accession>A0A0C9WHI4</accession>
<evidence type="ECO:0000313" key="2">
    <source>
        <dbReference type="EMBL" id="KIJ91249.1"/>
    </source>
</evidence>
<dbReference type="AlphaFoldDB" id="A0A0C9WHI4"/>
<evidence type="ECO:0000256" key="1">
    <source>
        <dbReference type="SAM" id="MobiDB-lite"/>
    </source>
</evidence>
<feature type="compositionally biased region" description="Low complexity" evidence="1">
    <location>
        <begin position="23"/>
        <end position="38"/>
    </location>
</feature>